<dbReference type="Proteomes" id="UP000479132">
    <property type="component" value="Unassembled WGS sequence"/>
</dbReference>
<dbReference type="PROSITE" id="PS51257">
    <property type="entry name" value="PROKAR_LIPOPROTEIN"/>
    <property type="match status" value="1"/>
</dbReference>
<accession>A0A6M1T4X4</accession>
<name>A0A6M1T4X4_9BACT</name>
<dbReference type="EMBL" id="JAALLS010000001">
    <property type="protein sequence ID" value="NGP87011.1"/>
    <property type="molecule type" value="Genomic_DNA"/>
</dbReference>
<keyword evidence="3" id="KW-1185">Reference proteome</keyword>
<sequence>MIAYTKRLLGLAFLGLMALACSSESGIKKAHISANFSVADSIQESDDYSGIGVAVVKKDSVNANADTLFYATTDSSGKFSGDVTFEKKRRYPTIISRHDTNLGRVGIILADGDSIRISGTLPTLEESFSISSPEHDAMKSYERLNKNFSRIQKYAQAGLLKGDSLRQEYLKFSDIYWDLYADKKGTFASELAGRRAIQLLQGIDNQKMMARLRAVQSQDRFSDVGATIGKNYIAKTRGLDPALSYLDTLNDITENKNKLMHINMERIKLLYDSARVDVAKKELEAFKEQFSKDLRPQDWIESMNYDLNYLSPGDTIPQFTFMDNGQKISRKSLVGTPYILEITDLSNKLYQSQFDRTVAIHSIYKNFGLQVVTLPLNQSQVTVNAFFEERVKPWPVADAQSFDRQKLLEKFNIRLVPTRFLIDRKGKIIRKYVGSEYQDIINGLRTLIKKEKKPAS</sequence>
<dbReference type="PANTHER" id="PTHR42852:SF18">
    <property type="entry name" value="CHROMOSOME UNDETERMINED SCAFFOLD_47, WHOLE GENOME SHOTGUN SEQUENCE"/>
    <property type="match status" value="1"/>
</dbReference>
<gene>
    <name evidence="2" type="ORF">G3569_01490</name>
</gene>
<proteinExistence type="predicted"/>
<dbReference type="AlphaFoldDB" id="A0A6M1T4X4"/>
<dbReference type="InterPro" id="IPR050553">
    <property type="entry name" value="Thioredoxin_ResA/DsbE_sf"/>
</dbReference>
<evidence type="ECO:0000256" key="1">
    <source>
        <dbReference type="SAM" id="SignalP"/>
    </source>
</evidence>
<keyword evidence="1" id="KW-0732">Signal</keyword>
<evidence type="ECO:0000313" key="2">
    <source>
        <dbReference type="EMBL" id="NGP87011.1"/>
    </source>
</evidence>
<organism evidence="2 3">
    <name type="scientific">Fodinibius halophilus</name>
    <dbReference type="NCBI Taxonomy" id="1736908"/>
    <lineage>
        <taxon>Bacteria</taxon>
        <taxon>Pseudomonadati</taxon>
        <taxon>Balneolota</taxon>
        <taxon>Balneolia</taxon>
        <taxon>Balneolales</taxon>
        <taxon>Balneolaceae</taxon>
        <taxon>Fodinibius</taxon>
    </lineage>
</organism>
<reference evidence="2 3" key="1">
    <citation type="submission" date="2020-02" db="EMBL/GenBank/DDBJ databases">
        <title>Aliifodinibius halophilus 2W32, complete genome.</title>
        <authorList>
            <person name="Li Y."/>
            <person name="Wu S."/>
        </authorList>
    </citation>
    <scope>NUCLEOTIDE SEQUENCE [LARGE SCALE GENOMIC DNA]</scope>
    <source>
        <strain evidence="2 3">2W32</strain>
    </source>
</reference>
<dbReference type="PANTHER" id="PTHR42852">
    <property type="entry name" value="THIOL:DISULFIDE INTERCHANGE PROTEIN DSBE"/>
    <property type="match status" value="1"/>
</dbReference>
<dbReference type="SUPFAM" id="SSF52833">
    <property type="entry name" value="Thioredoxin-like"/>
    <property type="match status" value="1"/>
</dbReference>
<evidence type="ECO:0000313" key="3">
    <source>
        <dbReference type="Proteomes" id="UP000479132"/>
    </source>
</evidence>
<dbReference type="InterPro" id="IPR036249">
    <property type="entry name" value="Thioredoxin-like_sf"/>
</dbReference>
<dbReference type="RefSeq" id="WP_165265347.1">
    <property type="nucleotide sequence ID" value="NZ_JAALLS010000001.1"/>
</dbReference>
<feature type="signal peptide" evidence="1">
    <location>
        <begin position="1"/>
        <end position="20"/>
    </location>
</feature>
<protein>
    <submittedName>
        <fullName evidence="2">Uncharacterized protein</fullName>
    </submittedName>
</protein>
<feature type="chain" id="PRO_5026748589" evidence="1">
    <location>
        <begin position="21"/>
        <end position="456"/>
    </location>
</feature>
<dbReference type="Gene3D" id="3.40.30.10">
    <property type="entry name" value="Glutaredoxin"/>
    <property type="match status" value="1"/>
</dbReference>
<comment type="caution">
    <text evidence="2">The sequence shown here is derived from an EMBL/GenBank/DDBJ whole genome shotgun (WGS) entry which is preliminary data.</text>
</comment>